<dbReference type="Gene3D" id="1.20.1560.10">
    <property type="entry name" value="ABC transporter type 1, transmembrane domain"/>
    <property type="match status" value="1"/>
</dbReference>
<comment type="subcellular location">
    <subcellularLocation>
        <location evidence="1">Cell membrane</location>
        <topology evidence="1">Multi-pass membrane protein</topology>
    </subcellularLocation>
</comment>
<sequence length="928" mass="103268">MASRENSKADSQTSSHIKAVNNQSPKAIASTSPAWKEPPLSWLSEEQQILLQNQSDILDFRLGEKIWNQETVGFQFLIVSGKVRLRESGVGKPIATLVEGEWFGSLNNYPTECKAVAASKEVLVLRTTTDLWAELSTPQIEEFWHGDEGTRGQEDKVSHCVAEVPSVVASDATRSPKVFPKGRETRGQGDGEIGRQGEIVEENSPPLPHSPPPPLSPSLPITSGYPFVSSANSAAACLTMVAQYLEISVKLEWVQRQVRSQRPKNVVEAAEKLGLVLRRLQVDWDDLQQLSFPALFLWGNSEQANWVVAYGRKGNNLIVANPQNPDFSCETVSREQLENFWDGYLWQVEQTQKQERFNLSWFLPAVWQYKGLLTEVLLASFTLQLLGLTTPLITQVIIDKVMVQESLATLDVMAIALLLVAVFESVLGILRLFIFTHTARRLDLSLSAQLFRHLMRLPLSYFESRRVGDTVARVQELEQIRQFLTGTALTVVLDSIFAVVYLVLMFYYSSTLTFVALAVLPLFAILTLTATPILRRWLNETFNRSADSQSFLVETITGIHSVKAHAAEPATRDRWEGLFARFIRTGFKASTTSNISSNIGDFLTKFSSLLILWFGAKLVIEGNFTVGQLVAFQMLSGRVTGPLLRLVQLWQNLQQVLLSVDRIGDILNVNPEAEPGTGLVLPSLEGEVSFDQVFFRYKPNTEPVLKGISFHVEPGQFVGIVGRSGSGKSTLSKLLQRLYLIESGRILIDGFDVKSVDLASLRQQIGVVLQEDFLFNGSVLENITLGNPEISAEQVVQAAKMAVADDFISELPQGYESNVGERGTALSGGQRQRVALARLFLLEAPILVLDEATSALDSETEQQVLQNLQNTTEGKTVFLIAHRFAPLKRADMILVMEKGIIVERGTHDDLLQQKGLYYSLYQKQQMNV</sequence>
<keyword evidence="7" id="KW-0645">Protease</keyword>
<dbReference type="SUPFAM" id="SSF90123">
    <property type="entry name" value="ABC transporter transmembrane region"/>
    <property type="match status" value="1"/>
</dbReference>
<dbReference type="Gene3D" id="3.90.70.10">
    <property type="entry name" value="Cysteine proteinases"/>
    <property type="match status" value="1"/>
</dbReference>
<dbReference type="PROSITE" id="PS50929">
    <property type="entry name" value="ABC_TM1F"/>
    <property type="match status" value="1"/>
</dbReference>
<feature type="compositionally biased region" description="Polar residues" evidence="11">
    <location>
        <begin position="9"/>
        <end position="33"/>
    </location>
</feature>
<evidence type="ECO:0000259" key="13">
    <source>
        <dbReference type="PROSITE" id="PS50893"/>
    </source>
</evidence>
<keyword evidence="5" id="KW-0547">Nucleotide-binding</keyword>
<dbReference type="PROSITE" id="PS50893">
    <property type="entry name" value="ABC_TRANSPORTER_2"/>
    <property type="match status" value="1"/>
</dbReference>
<dbReference type="GO" id="GO:0006508">
    <property type="term" value="P:proteolysis"/>
    <property type="evidence" value="ECO:0007669"/>
    <property type="project" value="InterPro"/>
</dbReference>
<dbReference type="InterPro" id="IPR005074">
    <property type="entry name" value="Peptidase_C39"/>
</dbReference>
<gene>
    <name evidence="16" type="ORF">NIES267_51700</name>
</gene>
<dbReference type="SUPFAM" id="SSF52540">
    <property type="entry name" value="P-loop containing nucleoside triphosphate hydrolases"/>
    <property type="match status" value="1"/>
</dbReference>
<keyword evidence="6" id="KW-0378">Hydrolase</keyword>
<dbReference type="GO" id="GO:0030253">
    <property type="term" value="P:protein secretion by the type I secretion system"/>
    <property type="evidence" value="ECO:0007669"/>
    <property type="project" value="InterPro"/>
</dbReference>
<dbReference type="InterPro" id="IPR003593">
    <property type="entry name" value="AAA+_ATPase"/>
</dbReference>
<dbReference type="FunFam" id="3.40.50.300:FF:000221">
    <property type="entry name" value="Multidrug ABC transporter ATP-binding protein"/>
    <property type="match status" value="1"/>
</dbReference>
<evidence type="ECO:0000256" key="10">
    <source>
        <dbReference type="ARBA" id="ARBA00023136"/>
    </source>
</evidence>
<feature type="compositionally biased region" description="Basic and acidic residues" evidence="11">
    <location>
        <begin position="181"/>
        <end position="194"/>
    </location>
</feature>
<dbReference type="GO" id="GO:0016887">
    <property type="term" value="F:ATP hydrolysis activity"/>
    <property type="evidence" value="ECO:0007669"/>
    <property type="project" value="InterPro"/>
</dbReference>
<keyword evidence="10 12" id="KW-0472">Membrane</keyword>
<organism evidence="16 17">
    <name type="scientific">Calothrix parasitica NIES-267</name>
    <dbReference type="NCBI Taxonomy" id="1973488"/>
    <lineage>
        <taxon>Bacteria</taxon>
        <taxon>Bacillati</taxon>
        <taxon>Cyanobacteriota</taxon>
        <taxon>Cyanophyceae</taxon>
        <taxon>Nostocales</taxon>
        <taxon>Calotrichaceae</taxon>
        <taxon>Calothrix</taxon>
    </lineage>
</organism>
<feature type="region of interest" description="Disordered" evidence="11">
    <location>
        <begin position="1"/>
        <end position="33"/>
    </location>
</feature>
<keyword evidence="9 12" id="KW-1133">Transmembrane helix</keyword>
<dbReference type="Gene3D" id="3.40.50.300">
    <property type="entry name" value="P-loop containing nucleotide triphosphate hydrolases"/>
    <property type="match status" value="1"/>
</dbReference>
<dbReference type="InterPro" id="IPR039421">
    <property type="entry name" value="Type_1_exporter"/>
</dbReference>
<dbReference type="GO" id="GO:0005524">
    <property type="term" value="F:ATP binding"/>
    <property type="evidence" value="ECO:0007669"/>
    <property type="project" value="UniProtKB-KW"/>
</dbReference>
<dbReference type="EMBL" id="AP018227">
    <property type="protein sequence ID" value="BAY85669.1"/>
    <property type="molecule type" value="Genomic_DNA"/>
</dbReference>
<dbReference type="GO" id="GO:0015421">
    <property type="term" value="F:ABC-type oligopeptide transporter activity"/>
    <property type="evidence" value="ECO:0007669"/>
    <property type="project" value="TreeGrafter"/>
</dbReference>
<dbReference type="InterPro" id="IPR036640">
    <property type="entry name" value="ABC1_TM_sf"/>
</dbReference>
<dbReference type="InterPro" id="IPR027417">
    <property type="entry name" value="P-loop_NTPase"/>
</dbReference>
<evidence type="ECO:0000313" key="16">
    <source>
        <dbReference type="EMBL" id="BAY85669.1"/>
    </source>
</evidence>
<dbReference type="SMART" id="SM00382">
    <property type="entry name" value="AAA"/>
    <property type="match status" value="1"/>
</dbReference>
<dbReference type="InterPro" id="IPR003439">
    <property type="entry name" value="ABC_transporter-like_ATP-bd"/>
</dbReference>
<dbReference type="GO" id="GO:0030256">
    <property type="term" value="C:type I protein secretion system complex"/>
    <property type="evidence" value="ECO:0007669"/>
    <property type="project" value="InterPro"/>
</dbReference>
<dbReference type="InterPro" id="IPR010132">
    <property type="entry name" value="ATPase_T1SS_HlyB"/>
</dbReference>
<feature type="transmembrane region" description="Helical" evidence="12">
    <location>
        <begin position="410"/>
        <end position="434"/>
    </location>
</feature>
<keyword evidence="2" id="KW-0813">Transport</keyword>
<evidence type="ECO:0000256" key="6">
    <source>
        <dbReference type="ARBA" id="ARBA00022801"/>
    </source>
</evidence>
<evidence type="ECO:0000256" key="7">
    <source>
        <dbReference type="ARBA" id="ARBA00022807"/>
    </source>
</evidence>
<feature type="domain" description="ABC transmembrane type-1" evidence="14">
    <location>
        <begin position="376"/>
        <end position="655"/>
    </location>
</feature>
<dbReference type="PROSITE" id="PS00211">
    <property type="entry name" value="ABC_TRANSPORTER_1"/>
    <property type="match status" value="1"/>
</dbReference>
<evidence type="ECO:0000259" key="14">
    <source>
        <dbReference type="PROSITE" id="PS50929"/>
    </source>
</evidence>
<dbReference type="Pfam" id="PF03412">
    <property type="entry name" value="Peptidase_C39"/>
    <property type="match status" value="1"/>
</dbReference>
<evidence type="ECO:0000256" key="12">
    <source>
        <dbReference type="SAM" id="Phobius"/>
    </source>
</evidence>
<dbReference type="SUPFAM" id="SSF51206">
    <property type="entry name" value="cAMP-binding domain-like"/>
    <property type="match status" value="1"/>
</dbReference>
<dbReference type="Proteomes" id="UP000218418">
    <property type="component" value="Chromosome"/>
</dbReference>
<dbReference type="PANTHER" id="PTHR43394:SF1">
    <property type="entry name" value="ATP-BINDING CASSETTE SUB-FAMILY B MEMBER 10, MITOCHONDRIAL"/>
    <property type="match status" value="1"/>
</dbReference>
<evidence type="ECO:0000256" key="9">
    <source>
        <dbReference type="ARBA" id="ARBA00022989"/>
    </source>
</evidence>
<feature type="transmembrane region" description="Helical" evidence="12">
    <location>
        <begin position="376"/>
        <end position="398"/>
    </location>
</feature>
<evidence type="ECO:0000256" key="11">
    <source>
        <dbReference type="SAM" id="MobiDB-lite"/>
    </source>
</evidence>
<evidence type="ECO:0000256" key="1">
    <source>
        <dbReference type="ARBA" id="ARBA00004651"/>
    </source>
</evidence>
<feature type="domain" description="Peptidase C39" evidence="15">
    <location>
        <begin position="227"/>
        <end position="348"/>
    </location>
</feature>
<feature type="region of interest" description="Disordered" evidence="11">
    <location>
        <begin position="172"/>
        <end position="194"/>
    </location>
</feature>
<dbReference type="InterPro" id="IPR011527">
    <property type="entry name" value="ABC1_TM_dom"/>
</dbReference>
<evidence type="ECO:0000313" key="17">
    <source>
        <dbReference type="Proteomes" id="UP000218418"/>
    </source>
</evidence>
<keyword evidence="7" id="KW-0788">Thiol protease</keyword>
<dbReference type="GO" id="GO:0005886">
    <property type="term" value="C:plasma membrane"/>
    <property type="evidence" value="ECO:0007669"/>
    <property type="project" value="UniProtKB-SubCell"/>
</dbReference>
<proteinExistence type="predicted"/>
<feature type="transmembrane region" description="Helical" evidence="12">
    <location>
        <begin position="483"/>
        <end position="508"/>
    </location>
</feature>
<keyword evidence="8 16" id="KW-0067">ATP-binding</keyword>
<dbReference type="CDD" id="cd02259">
    <property type="entry name" value="Peptidase_C39_like"/>
    <property type="match status" value="1"/>
</dbReference>
<dbReference type="PANTHER" id="PTHR43394">
    <property type="entry name" value="ATP-DEPENDENT PERMEASE MDL1, MITOCHONDRIAL"/>
    <property type="match status" value="1"/>
</dbReference>
<evidence type="ECO:0000256" key="4">
    <source>
        <dbReference type="ARBA" id="ARBA00022692"/>
    </source>
</evidence>
<keyword evidence="17" id="KW-1185">Reference proteome</keyword>
<keyword evidence="4 12" id="KW-0812">Transmembrane</keyword>
<dbReference type="CDD" id="cd18588">
    <property type="entry name" value="ABC_6TM_CyaB_HlyB_like"/>
    <property type="match status" value="1"/>
</dbReference>
<dbReference type="Pfam" id="PF00005">
    <property type="entry name" value="ABC_tran"/>
    <property type="match status" value="1"/>
</dbReference>
<dbReference type="AlphaFoldDB" id="A0A1Z4LWR0"/>
<evidence type="ECO:0000256" key="5">
    <source>
        <dbReference type="ARBA" id="ARBA00022741"/>
    </source>
</evidence>
<accession>A0A1Z4LWR0</accession>
<dbReference type="PROSITE" id="PS50990">
    <property type="entry name" value="PEPTIDASE_C39"/>
    <property type="match status" value="1"/>
</dbReference>
<feature type="transmembrane region" description="Helical" evidence="12">
    <location>
        <begin position="514"/>
        <end position="534"/>
    </location>
</feature>
<evidence type="ECO:0000259" key="15">
    <source>
        <dbReference type="PROSITE" id="PS50990"/>
    </source>
</evidence>
<dbReference type="NCBIfam" id="TIGR01846">
    <property type="entry name" value="type_I_sec_HlyB"/>
    <property type="match status" value="1"/>
</dbReference>
<evidence type="ECO:0000256" key="8">
    <source>
        <dbReference type="ARBA" id="ARBA00022840"/>
    </source>
</evidence>
<keyword evidence="3" id="KW-1003">Cell membrane</keyword>
<name>A0A1Z4LWR0_9CYAN</name>
<dbReference type="InterPro" id="IPR017871">
    <property type="entry name" value="ABC_transporter-like_CS"/>
</dbReference>
<evidence type="ECO:0000256" key="2">
    <source>
        <dbReference type="ARBA" id="ARBA00022448"/>
    </source>
</evidence>
<reference evidence="16 17" key="1">
    <citation type="submission" date="2017-06" db="EMBL/GenBank/DDBJ databases">
        <title>Genome sequencing of cyanobaciteial culture collection at National Institute for Environmental Studies (NIES).</title>
        <authorList>
            <person name="Hirose Y."/>
            <person name="Shimura Y."/>
            <person name="Fujisawa T."/>
            <person name="Nakamura Y."/>
            <person name="Kawachi M."/>
        </authorList>
    </citation>
    <scope>NUCLEOTIDE SEQUENCE [LARGE SCALE GENOMIC DNA]</scope>
    <source>
        <strain evidence="16 17">NIES-267</strain>
    </source>
</reference>
<evidence type="ECO:0000256" key="3">
    <source>
        <dbReference type="ARBA" id="ARBA00022475"/>
    </source>
</evidence>
<dbReference type="InterPro" id="IPR018490">
    <property type="entry name" value="cNMP-bd_dom_sf"/>
</dbReference>
<dbReference type="Pfam" id="PF00664">
    <property type="entry name" value="ABC_membrane"/>
    <property type="match status" value="1"/>
</dbReference>
<feature type="domain" description="ABC transporter" evidence="13">
    <location>
        <begin position="688"/>
        <end position="923"/>
    </location>
</feature>
<protein>
    <submittedName>
        <fullName evidence="16">Toxin secretion ABC transporter ATP-binding protein</fullName>
    </submittedName>
</protein>
<dbReference type="GO" id="GO:0008234">
    <property type="term" value="F:cysteine-type peptidase activity"/>
    <property type="evidence" value="ECO:0007669"/>
    <property type="project" value="UniProtKB-KW"/>
</dbReference>